<accession>A0A9Q0CPM1</accession>
<dbReference type="EMBL" id="JAMQYH010000002">
    <property type="protein sequence ID" value="KAJ1697492.1"/>
    <property type="molecule type" value="Genomic_DNA"/>
</dbReference>
<evidence type="ECO:0000313" key="3">
    <source>
        <dbReference type="Proteomes" id="UP001151287"/>
    </source>
</evidence>
<name>A0A9Q0CPM1_9POAL</name>
<dbReference type="AlphaFoldDB" id="A0A9Q0CPM1"/>
<gene>
    <name evidence="2" type="ORF">LUZ63_006004</name>
</gene>
<feature type="region of interest" description="Disordered" evidence="1">
    <location>
        <begin position="118"/>
        <end position="160"/>
    </location>
</feature>
<proteinExistence type="predicted"/>
<dbReference type="Pfam" id="PF14009">
    <property type="entry name" value="PADRE"/>
    <property type="match status" value="1"/>
</dbReference>
<sequence length="187" mass="20003">MGNCQAAEADMLVIQHPGGRMERFYLQMTASQVMAANPGHYVAVIVTAPLSSSSGTTNPSGKMKGTGGTASVQLLKLLSPDDNLRVGHFYYLVTFEDVLKVFGSKKCIKLSKLLGKQERRKRSKHHANGDGGGADVRNNSSSETVEESEQNGDMTTGLEIGSGISTTNIKKCGQWKPTLQSIAEVGQ</sequence>
<dbReference type="PANTHER" id="PTHR33413">
    <property type="entry name" value="EXPRESSED PROTEIN"/>
    <property type="match status" value="1"/>
</dbReference>
<organism evidence="2 3">
    <name type="scientific">Rhynchospora breviuscula</name>
    <dbReference type="NCBI Taxonomy" id="2022672"/>
    <lineage>
        <taxon>Eukaryota</taxon>
        <taxon>Viridiplantae</taxon>
        <taxon>Streptophyta</taxon>
        <taxon>Embryophyta</taxon>
        <taxon>Tracheophyta</taxon>
        <taxon>Spermatophyta</taxon>
        <taxon>Magnoliopsida</taxon>
        <taxon>Liliopsida</taxon>
        <taxon>Poales</taxon>
        <taxon>Cyperaceae</taxon>
        <taxon>Cyperoideae</taxon>
        <taxon>Rhynchosporeae</taxon>
        <taxon>Rhynchospora</taxon>
    </lineage>
</organism>
<protein>
    <submittedName>
        <fullName evidence="2">Uncharacterized protein</fullName>
    </submittedName>
</protein>
<keyword evidence="3" id="KW-1185">Reference proteome</keyword>
<reference evidence="2" key="1">
    <citation type="journal article" date="2022" name="Cell">
        <title>Repeat-based holocentromeres influence genome architecture and karyotype evolution.</title>
        <authorList>
            <person name="Hofstatter P.G."/>
            <person name="Thangavel G."/>
            <person name="Lux T."/>
            <person name="Neumann P."/>
            <person name="Vondrak T."/>
            <person name="Novak P."/>
            <person name="Zhang M."/>
            <person name="Costa L."/>
            <person name="Castellani M."/>
            <person name="Scott A."/>
            <person name="Toegelov H."/>
            <person name="Fuchs J."/>
            <person name="Mata-Sucre Y."/>
            <person name="Dias Y."/>
            <person name="Vanzela A.L.L."/>
            <person name="Huettel B."/>
            <person name="Almeida C.C.S."/>
            <person name="Simkova H."/>
            <person name="Souza G."/>
            <person name="Pedrosa-Harand A."/>
            <person name="Macas J."/>
            <person name="Mayer K.F.X."/>
            <person name="Houben A."/>
            <person name="Marques A."/>
        </authorList>
    </citation>
    <scope>NUCLEOTIDE SEQUENCE</scope>
    <source>
        <strain evidence="2">RhyBre1mFocal</strain>
    </source>
</reference>
<evidence type="ECO:0000256" key="1">
    <source>
        <dbReference type="SAM" id="MobiDB-lite"/>
    </source>
</evidence>
<dbReference type="PANTHER" id="PTHR33413:SF1">
    <property type="entry name" value="EXPRESSED PROTEIN"/>
    <property type="match status" value="1"/>
</dbReference>
<dbReference type="InterPro" id="IPR025322">
    <property type="entry name" value="PADRE_dom"/>
</dbReference>
<comment type="caution">
    <text evidence="2">The sequence shown here is derived from an EMBL/GenBank/DDBJ whole genome shotgun (WGS) entry which is preliminary data.</text>
</comment>
<dbReference type="OrthoDB" id="747498at2759"/>
<dbReference type="Proteomes" id="UP001151287">
    <property type="component" value="Unassembled WGS sequence"/>
</dbReference>
<evidence type="ECO:0000313" key="2">
    <source>
        <dbReference type="EMBL" id="KAJ1697492.1"/>
    </source>
</evidence>